<proteinExistence type="predicted"/>
<protein>
    <recommendedName>
        <fullName evidence="4">Exopolysaccharide biosynthesis operon protein EpsL</fullName>
    </recommendedName>
</protein>
<sequence length="405" mass="45760">MSRPIARRCRAAAPAGCISLLLCAAALPAAKSAFAGDGDVFTAIVAADIYRDDNVFRLPENFNLLAFAGSRARGDTLRSTGLTLRFDKPIGRQNLLLEGRLRSIRYDRYDYLDHDRRDYTARFKWQLGNRLQGDVYRERTQQLTDFGDFRLPMQNIRSQVDTGVSARWWLHANWYLTARASRIESANSSAPRRPLDNTADIAEAGVLYRTGGGNEIGFVLRETDGDYPANAAARYRLRVAELRGLWQVSGKSTFRGNFGRAERDHPLSPGRDYRGANGRLSWDWAISGKTALNVTVRRELSAYQDFVTNFTVTDAVSIAPTWRPTEKLGLFLSFERSRRDYVGDINPLINYHRLDALRSAALTAVWDPWRSLRLTASLRRELRDSNDNAFDYKANGAFLAAQLTF</sequence>
<name>A0A809R272_9PROT</name>
<evidence type="ECO:0000256" key="1">
    <source>
        <dbReference type="SAM" id="SignalP"/>
    </source>
</evidence>
<dbReference type="InterPro" id="IPR017465">
    <property type="entry name" value="EpsL_proteobac"/>
</dbReference>
<evidence type="ECO:0008006" key="4">
    <source>
        <dbReference type="Google" id="ProtNLM"/>
    </source>
</evidence>
<keyword evidence="1" id="KW-0732">Signal</keyword>
<reference evidence="2" key="1">
    <citation type="journal article" name="DNA Res.">
        <title>The physiological potential of anammox bacteria as revealed by their core genome structure.</title>
        <authorList>
            <person name="Okubo T."/>
            <person name="Toyoda A."/>
            <person name="Fukuhara K."/>
            <person name="Uchiyama I."/>
            <person name="Harigaya Y."/>
            <person name="Kuroiwa M."/>
            <person name="Suzuki T."/>
            <person name="Murakami Y."/>
            <person name="Suwa Y."/>
            <person name="Takami H."/>
        </authorList>
    </citation>
    <scope>NUCLEOTIDE SEQUENCE</scope>
    <source>
        <strain evidence="2">317325-3</strain>
    </source>
</reference>
<dbReference type="Proteomes" id="UP000662914">
    <property type="component" value="Chromosome"/>
</dbReference>
<feature type="signal peptide" evidence="1">
    <location>
        <begin position="1"/>
        <end position="35"/>
    </location>
</feature>
<dbReference type="NCBIfam" id="TIGR03014">
    <property type="entry name" value="EpsL"/>
    <property type="match status" value="1"/>
</dbReference>
<organism evidence="2 3">
    <name type="scientific">Candidatus Desulfobacillus denitrificans</name>
    <dbReference type="NCBI Taxonomy" id="2608985"/>
    <lineage>
        <taxon>Bacteria</taxon>
        <taxon>Pseudomonadati</taxon>
        <taxon>Pseudomonadota</taxon>
        <taxon>Betaproteobacteria</taxon>
        <taxon>Candidatus Desulfobacillus</taxon>
    </lineage>
</organism>
<feature type="chain" id="PRO_5035208103" description="Exopolysaccharide biosynthesis operon protein EpsL" evidence="1">
    <location>
        <begin position="36"/>
        <end position="405"/>
    </location>
</feature>
<evidence type="ECO:0000313" key="3">
    <source>
        <dbReference type="Proteomes" id="UP000662914"/>
    </source>
</evidence>
<gene>
    <name evidence="2" type="ORF">DSYM_24190</name>
</gene>
<evidence type="ECO:0000313" key="2">
    <source>
        <dbReference type="EMBL" id="BBO21720.1"/>
    </source>
</evidence>
<dbReference type="AlphaFoldDB" id="A0A809R272"/>
<dbReference type="KEGG" id="ddz:DSYM_24190"/>
<accession>A0A809R272</accession>
<dbReference type="EMBL" id="AP021857">
    <property type="protein sequence ID" value="BBO21720.1"/>
    <property type="molecule type" value="Genomic_DNA"/>
</dbReference>
<dbReference type="SUPFAM" id="SSF56935">
    <property type="entry name" value="Porins"/>
    <property type="match status" value="1"/>
</dbReference>